<evidence type="ECO:0000313" key="13">
    <source>
        <dbReference type="EMBL" id="GGX38133.1"/>
    </source>
</evidence>
<evidence type="ECO:0000256" key="3">
    <source>
        <dbReference type="ARBA" id="ARBA00004496"/>
    </source>
</evidence>
<dbReference type="InterPro" id="IPR029057">
    <property type="entry name" value="PRTase-like"/>
</dbReference>
<dbReference type="FunFam" id="3.40.50.2020:FF:000021">
    <property type="entry name" value="Adenine phosphoribosyltransferase"/>
    <property type="match status" value="1"/>
</dbReference>
<reference evidence="13" key="2">
    <citation type="submission" date="2020-09" db="EMBL/GenBank/DDBJ databases">
        <authorList>
            <person name="Sun Q."/>
            <person name="Kim S."/>
        </authorList>
    </citation>
    <scope>NUCLEOTIDE SEQUENCE</scope>
    <source>
        <strain evidence="13">KCTC 22169</strain>
    </source>
</reference>
<dbReference type="PANTHER" id="PTHR32315:SF3">
    <property type="entry name" value="ADENINE PHOSPHORIBOSYLTRANSFERASE"/>
    <property type="match status" value="1"/>
</dbReference>
<protein>
    <recommendedName>
        <fullName evidence="6 11">Adenine phosphoribosyltransferase</fullName>
        <shortName evidence="11">APRT</shortName>
        <ecNumber evidence="6 11">2.4.2.7</ecNumber>
    </recommendedName>
</protein>
<comment type="catalytic activity">
    <reaction evidence="1 11">
        <text>AMP + diphosphate = 5-phospho-alpha-D-ribose 1-diphosphate + adenine</text>
        <dbReference type="Rhea" id="RHEA:16609"/>
        <dbReference type="ChEBI" id="CHEBI:16708"/>
        <dbReference type="ChEBI" id="CHEBI:33019"/>
        <dbReference type="ChEBI" id="CHEBI:58017"/>
        <dbReference type="ChEBI" id="CHEBI:456215"/>
        <dbReference type="EC" id="2.4.2.7"/>
    </reaction>
</comment>
<sequence>MGSCRYNVDSSKAKRDSMFDPKDYIRTVPDWPKPGVQFRDITTLLSNGPVFRQLIDTFIDRYQPVGLDAVVGIDARGFILGAPLAYQLGLAFVPVRKQGKLPFDTFEEAYELEYGEAILQVHADALDPGQRVLVIDDLVATGGTLMAACKLVQRLGADVHECAAIVDLPALGGSQAVLDAGFGFHALCQYEGD</sequence>
<dbReference type="GO" id="GO:0006168">
    <property type="term" value="P:adenine salvage"/>
    <property type="evidence" value="ECO:0007669"/>
    <property type="project" value="InterPro"/>
</dbReference>
<dbReference type="GO" id="GO:0016208">
    <property type="term" value="F:AMP binding"/>
    <property type="evidence" value="ECO:0007669"/>
    <property type="project" value="TreeGrafter"/>
</dbReference>
<comment type="subunit">
    <text evidence="11">Homodimer.</text>
</comment>
<evidence type="ECO:0000259" key="12">
    <source>
        <dbReference type="Pfam" id="PF00156"/>
    </source>
</evidence>
<comment type="caution">
    <text evidence="13">The sequence shown here is derived from an EMBL/GenBank/DDBJ whole genome shotgun (WGS) entry which is preliminary data.</text>
</comment>
<dbReference type="NCBIfam" id="TIGR01090">
    <property type="entry name" value="apt"/>
    <property type="match status" value="1"/>
</dbReference>
<dbReference type="InterPro" id="IPR005764">
    <property type="entry name" value="Ade_phspho_trans"/>
</dbReference>
<dbReference type="InterPro" id="IPR050054">
    <property type="entry name" value="UPRTase/APRTase"/>
</dbReference>
<dbReference type="GO" id="GO:0003999">
    <property type="term" value="F:adenine phosphoribosyltransferase activity"/>
    <property type="evidence" value="ECO:0007669"/>
    <property type="project" value="UniProtKB-UniRule"/>
</dbReference>
<dbReference type="HAMAP" id="MF_00004">
    <property type="entry name" value="Aden_phosphoribosyltr"/>
    <property type="match status" value="1"/>
</dbReference>
<dbReference type="GO" id="GO:0002055">
    <property type="term" value="F:adenine binding"/>
    <property type="evidence" value="ECO:0007669"/>
    <property type="project" value="TreeGrafter"/>
</dbReference>
<organism evidence="13 14">
    <name type="scientific">Saccharospirillum salsuginis</name>
    <dbReference type="NCBI Taxonomy" id="418750"/>
    <lineage>
        <taxon>Bacteria</taxon>
        <taxon>Pseudomonadati</taxon>
        <taxon>Pseudomonadota</taxon>
        <taxon>Gammaproteobacteria</taxon>
        <taxon>Oceanospirillales</taxon>
        <taxon>Saccharospirillaceae</taxon>
        <taxon>Saccharospirillum</taxon>
    </lineage>
</organism>
<comment type="pathway">
    <text evidence="4 11">Purine metabolism; AMP biosynthesis via salvage pathway; AMP from adenine: step 1/1.</text>
</comment>
<dbReference type="CDD" id="cd06223">
    <property type="entry name" value="PRTases_typeI"/>
    <property type="match status" value="1"/>
</dbReference>
<evidence type="ECO:0000256" key="7">
    <source>
        <dbReference type="ARBA" id="ARBA00022490"/>
    </source>
</evidence>
<evidence type="ECO:0000256" key="8">
    <source>
        <dbReference type="ARBA" id="ARBA00022676"/>
    </source>
</evidence>
<name>A0A918K000_9GAMM</name>
<dbReference type="AlphaFoldDB" id="A0A918K000"/>
<evidence type="ECO:0000256" key="5">
    <source>
        <dbReference type="ARBA" id="ARBA00008391"/>
    </source>
</evidence>
<gene>
    <name evidence="11 13" type="primary">apt</name>
    <name evidence="13" type="ORF">GCM10007392_00300</name>
</gene>
<evidence type="ECO:0000256" key="11">
    <source>
        <dbReference type="HAMAP-Rule" id="MF_00004"/>
    </source>
</evidence>
<keyword evidence="9 11" id="KW-0808">Transferase</keyword>
<dbReference type="GO" id="GO:0005737">
    <property type="term" value="C:cytoplasm"/>
    <property type="evidence" value="ECO:0007669"/>
    <property type="project" value="UniProtKB-SubCell"/>
</dbReference>
<dbReference type="EMBL" id="BMXR01000001">
    <property type="protein sequence ID" value="GGX38133.1"/>
    <property type="molecule type" value="Genomic_DNA"/>
</dbReference>
<evidence type="ECO:0000256" key="2">
    <source>
        <dbReference type="ARBA" id="ARBA00003968"/>
    </source>
</evidence>
<evidence type="ECO:0000256" key="9">
    <source>
        <dbReference type="ARBA" id="ARBA00022679"/>
    </source>
</evidence>
<dbReference type="NCBIfam" id="NF002636">
    <property type="entry name" value="PRK02304.1-5"/>
    <property type="match status" value="1"/>
</dbReference>
<dbReference type="GO" id="GO:0044209">
    <property type="term" value="P:AMP salvage"/>
    <property type="evidence" value="ECO:0007669"/>
    <property type="project" value="UniProtKB-UniRule"/>
</dbReference>
<comment type="function">
    <text evidence="2 11">Catalyzes a salvage reaction resulting in the formation of AMP, that is energically less costly than de novo synthesis.</text>
</comment>
<evidence type="ECO:0000256" key="1">
    <source>
        <dbReference type="ARBA" id="ARBA00000868"/>
    </source>
</evidence>
<dbReference type="SUPFAM" id="SSF53271">
    <property type="entry name" value="PRTase-like"/>
    <property type="match status" value="1"/>
</dbReference>
<evidence type="ECO:0000256" key="6">
    <source>
        <dbReference type="ARBA" id="ARBA00011893"/>
    </source>
</evidence>
<reference evidence="13" key="1">
    <citation type="journal article" date="2014" name="Int. J. Syst. Evol. Microbiol.">
        <title>Complete genome sequence of Corynebacterium casei LMG S-19264T (=DSM 44701T), isolated from a smear-ripened cheese.</title>
        <authorList>
            <consortium name="US DOE Joint Genome Institute (JGI-PGF)"/>
            <person name="Walter F."/>
            <person name="Albersmeier A."/>
            <person name="Kalinowski J."/>
            <person name="Ruckert C."/>
        </authorList>
    </citation>
    <scope>NUCLEOTIDE SEQUENCE</scope>
    <source>
        <strain evidence="13">KCTC 22169</strain>
    </source>
</reference>
<accession>A0A918K000</accession>
<comment type="similarity">
    <text evidence="5 11">Belongs to the purine/pyrimidine phosphoribosyltransferase family.</text>
</comment>
<evidence type="ECO:0000313" key="14">
    <source>
        <dbReference type="Proteomes" id="UP000626148"/>
    </source>
</evidence>
<dbReference type="Proteomes" id="UP000626148">
    <property type="component" value="Unassembled WGS sequence"/>
</dbReference>
<comment type="subcellular location">
    <subcellularLocation>
        <location evidence="3 11">Cytoplasm</location>
    </subcellularLocation>
</comment>
<evidence type="ECO:0000256" key="10">
    <source>
        <dbReference type="ARBA" id="ARBA00022726"/>
    </source>
</evidence>
<dbReference type="Pfam" id="PF00156">
    <property type="entry name" value="Pribosyltran"/>
    <property type="match status" value="1"/>
</dbReference>
<dbReference type="EC" id="2.4.2.7" evidence="6 11"/>
<evidence type="ECO:0000256" key="4">
    <source>
        <dbReference type="ARBA" id="ARBA00004659"/>
    </source>
</evidence>
<keyword evidence="14" id="KW-1185">Reference proteome</keyword>
<dbReference type="GO" id="GO:0006166">
    <property type="term" value="P:purine ribonucleoside salvage"/>
    <property type="evidence" value="ECO:0007669"/>
    <property type="project" value="UniProtKB-UniRule"/>
</dbReference>
<dbReference type="NCBIfam" id="NF002634">
    <property type="entry name" value="PRK02304.1-3"/>
    <property type="match status" value="1"/>
</dbReference>
<proteinExistence type="inferred from homology"/>
<dbReference type="PANTHER" id="PTHR32315">
    <property type="entry name" value="ADENINE PHOSPHORIBOSYLTRANSFERASE"/>
    <property type="match status" value="1"/>
</dbReference>
<keyword evidence="8 11" id="KW-0328">Glycosyltransferase</keyword>
<feature type="domain" description="Phosphoribosyltransferase" evidence="12">
    <location>
        <begin position="68"/>
        <end position="169"/>
    </location>
</feature>
<dbReference type="InterPro" id="IPR000836">
    <property type="entry name" value="PRTase_dom"/>
</dbReference>
<keyword evidence="7 11" id="KW-0963">Cytoplasm</keyword>
<keyword evidence="10 11" id="KW-0660">Purine salvage</keyword>
<dbReference type="Gene3D" id="3.40.50.2020">
    <property type="match status" value="1"/>
</dbReference>